<proteinExistence type="inferred from homology"/>
<name>A0A829YAM0_9GAMM</name>
<gene>
    <name evidence="3" type="ORF">GCM10011487_21050</name>
</gene>
<evidence type="ECO:0000313" key="4">
    <source>
        <dbReference type="Proteomes" id="UP000445000"/>
    </source>
</evidence>
<dbReference type="Proteomes" id="UP000445000">
    <property type="component" value="Unassembled WGS sequence"/>
</dbReference>
<evidence type="ECO:0000256" key="2">
    <source>
        <dbReference type="RuleBase" id="RU003707"/>
    </source>
</evidence>
<dbReference type="Pfam" id="PF00378">
    <property type="entry name" value="ECH_1"/>
    <property type="match status" value="1"/>
</dbReference>
<organism evidence="3 4">
    <name type="scientific">Steroidobacter agaridevorans</name>
    <dbReference type="NCBI Taxonomy" id="2695856"/>
    <lineage>
        <taxon>Bacteria</taxon>
        <taxon>Pseudomonadati</taxon>
        <taxon>Pseudomonadota</taxon>
        <taxon>Gammaproteobacteria</taxon>
        <taxon>Steroidobacterales</taxon>
        <taxon>Steroidobacteraceae</taxon>
        <taxon>Steroidobacter</taxon>
    </lineage>
</organism>
<dbReference type="PANTHER" id="PTHR11941">
    <property type="entry name" value="ENOYL-COA HYDRATASE-RELATED"/>
    <property type="match status" value="1"/>
</dbReference>
<dbReference type="PANTHER" id="PTHR11941:SF54">
    <property type="entry name" value="ENOYL-COA HYDRATASE, MITOCHONDRIAL"/>
    <property type="match status" value="1"/>
</dbReference>
<dbReference type="GO" id="GO:0003824">
    <property type="term" value="F:catalytic activity"/>
    <property type="evidence" value="ECO:0007669"/>
    <property type="project" value="InterPro"/>
</dbReference>
<dbReference type="Gene3D" id="3.90.226.10">
    <property type="entry name" value="2-enoyl-CoA Hydratase, Chain A, domain 1"/>
    <property type="match status" value="1"/>
</dbReference>
<dbReference type="PROSITE" id="PS00166">
    <property type="entry name" value="ENOYL_COA_HYDRATASE"/>
    <property type="match status" value="1"/>
</dbReference>
<comment type="similarity">
    <text evidence="1 2">Belongs to the enoyl-CoA hydratase/isomerase family.</text>
</comment>
<dbReference type="InterPro" id="IPR018376">
    <property type="entry name" value="Enoyl-CoA_hyd/isom_CS"/>
</dbReference>
<dbReference type="AlphaFoldDB" id="A0A829YAM0"/>
<dbReference type="InterPro" id="IPR001753">
    <property type="entry name" value="Enoyl-CoA_hydra/iso"/>
</dbReference>
<protein>
    <submittedName>
        <fullName evidence="3">Enoyl-CoA hydratase</fullName>
    </submittedName>
</protein>
<dbReference type="InterPro" id="IPR029045">
    <property type="entry name" value="ClpP/crotonase-like_dom_sf"/>
</dbReference>
<reference evidence="4" key="1">
    <citation type="submission" date="2020-01" db="EMBL/GenBank/DDBJ databases">
        <title>'Steroidobacter agaridevorans' sp. nov., agar-degrading bacteria isolated from rhizosphere soils.</title>
        <authorList>
            <person name="Ikenaga M."/>
            <person name="Kataoka M."/>
            <person name="Murouchi A."/>
            <person name="Katsuragi S."/>
            <person name="Sakai M."/>
        </authorList>
    </citation>
    <scope>NUCLEOTIDE SEQUENCE [LARGE SCALE GENOMIC DNA]</scope>
    <source>
        <strain evidence="4">YU21-B</strain>
    </source>
</reference>
<dbReference type="EMBL" id="BLJN01000002">
    <property type="protein sequence ID" value="GFE80105.1"/>
    <property type="molecule type" value="Genomic_DNA"/>
</dbReference>
<dbReference type="SUPFAM" id="SSF52096">
    <property type="entry name" value="ClpP/crotonase"/>
    <property type="match status" value="1"/>
</dbReference>
<keyword evidence="4" id="KW-1185">Reference proteome</keyword>
<dbReference type="GO" id="GO:0006635">
    <property type="term" value="P:fatty acid beta-oxidation"/>
    <property type="evidence" value="ECO:0007669"/>
    <property type="project" value="TreeGrafter"/>
</dbReference>
<dbReference type="NCBIfam" id="NF004796">
    <property type="entry name" value="PRK06144.1"/>
    <property type="match status" value="1"/>
</dbReference>
<evidence type="ECO:0000256" key="1">
    <source>
        <dbReference type="ARBA" id="ARBA00005254"/>
    </source>
</evidence>
<comment type="caution">
    <text evidence="3">The sequence shown here is derived from an EMBL/GenBank/DDBJ whole genome shotgun (WGS) entry which is preliminary data.</text>
</comment>
<dbReference type="RefSeq" id="WP_161811832.1">
    <property type="nucleotide sequence ID" value="NZ_BLJN01000002.1"/>
</dbReference>
<accession>A0A829YAM0</accession>
<dbReference type="CDD" id="cd06558">
    <property type="entry name" value="crotonase-like"/>
    <property type="match status" value="1"/>
</dbReference>
<evidence type="ECO:0000313" key="3">
    <source>
        <dbReference type="EMBL" id="GFE80105.1"/>
    </source>
</evidence>
<sequence>MSEGKLIYTKHDAVAQVSFDNPAAHNALTHQMWCDLRDVCRHIAQDSSVRAVTFRGVGGKAFISGTDISGFTRFTSGRDGIEYERHIDECMAAVDALPVTTIAIIEGWAVGGGLNIFSAADIRIATPEARFASPLGRTIGNCLSMSSCARIAGAIGVTMAKRMLLLGEVISAQEMMSRGVLYNVVDAGGLDAAVDALCQRAVSNAPLTTRASKEMIRRLSYANLPNIDDLIERVYGSEDFKRGVQNFVAKNKGVPQWSGK</sequence>